<dbReference type="InterPro" id="IPR058240">
    <property type="entry name" value="rSAM_sf"/>
</dbReference>
<protein>
    <recommendedName>
        <fullName evidence="7">Radical SAM core domain-containing protein</fullName>
    </recommendedName>
</protein>
<dbReference type="InterPro" id="IPR013785">
    <property type="entry name" value="Aldolase_TIM"/>
</dbReference>
<dbReference type="CDD" id="cd01335">
    <property type="entry name" value="Radical_SAM"/>
    <property type="match status" value="1"/>
</dbReference>
<dbReference type="InterPro" id="IPR050105">
    <property type="entry name" value="MoCo_biosynth_MoaA/MoaC"/>
</dbReference>
<dbReference type="Proteomes" id="UP001500618">
    <property type="component" value="Unassembled WGS sequence"/>
</dbReference>
<dbReference type="SFLD" id="SFLDG01067">
    <property type="entry name" value="SPASM/twitch_domain_containing"/>
    <property type="match status" value="1"/>
</dbReference>
<feature type="compositionally biased region" description="Low complexity" evidence="6">
    <location>
        <begin position="365"/>
        <end position="379"/>
    </location>
</feature>
<dbReference type="Pfam" id="PF04055">
    <property type="entry name" value="Radical_SAM"/>
    <property type="match status" value="1"/>
</dbReference>
<keyword evidence="3" id="KW-0408">Iron</keyword>
<evidence type="ECO:0000313" key="8">
    <source>
        <dbReference type="EMBL" id="GAA1665473.1"/>
    </source>
</evidence>
<feature type="domain" description="Radical SAM core" evidence="7">
    <location>
        <begin position="6"/>
        <end position="292"/>
    </location>
</feature>
<name>A0ABN2G4Z3_9ACTN</name>
<feature type="region of interest" description="Disordered" evidence="6">
    <location>
        <begin position="350"/>
        <end position="379"/>
    </location>
</feature>
<dbReference type="SFLD" id="SFLDS00029">
    <property type="entry name" value="Radical_SAM"/>
    <property type="match status" value="1"/>
</dbReference>
<comment type="caution">
    <text evidence="8">The sequence shown here is derived from an EMBL/GenBank/DDBJ whole genome shotgun (WGS) entry which is preliminary data.</text>
</comment>
<keyword evidence="9" id="KW-1185">Reference proteome</keyword>
<dbReference type="InterPro" id="IPR007197">
    <property type="entry name" value="rSAM"/>
</dbReference>
<sequence length="379" mass="41704">MDDLPVHVDVDRTLRVKVIDACGLTCTFCHNEGTPVVADNLGNRTGAFTDGGRSGRRSIYLGSNGARFLPATVGPTREFATALGVLRDRLDLRELHLTGGEPTLHPGLDQVITVAREVGFGVAMTSNGENGARVLPACAAAGLKRVNFSIFGTTAVELAQVQDDRYRDATRAERKIHALRRSIETALSAGIDARANIVVPDSTHIPRVLRLLCDYSERLSVRLLNSLDAGTKSLQAIDAVLDQVHAEPEAHYVTAGASGWRTRYRLPTGRAIWVKRIRSVRLPQTCTGCRFNNPTDCQEGYYGVRLYRDRAGGFQVGVCIQRMDLCMRVEQFATSSLRDEIMTLRQDEYTSWTRHSPHPGDSAWPPSSKPRSSTSTQTR</sequence>
<evidence type="ECO:0000256" key="6">
    <source>
        <dbReference type="SAM" id="MobiDB-lite"/>
    </source>
</evidence>
<dbReference type="PROSITE" id="PS51918">
    <property type="entry name" value="RADICAL_SAM"/>
    <property type="match status" value="1"/>
</dbReference>
<dbReference type="PANTHER" id="PTHR22960:SF0">
    <property type="entry name" value="MOLYBDENUM COFACTOR BIOSYNTHESIS PROTEIN 1"/>
    <property type="match status" value="1"/>
</dbReference>
<accession>A0ABN2G4Z3</accession>
<keyword evidence="5" id="KW-0501">Molybdenum cofactor biosynthesis</keyword>
<proteinExistence type="predicted"/>
<dbReference type="RefSeq" id="WP_344308169.1">
    <property type="nucleotide sequence ID" value="NZ_BAAANY010000005.1"/>
</dbReference>
<evidence type="ECO:0000256" key="2">
    <source>
        <dbReference type="ARBA" id="ARBA00022723"/>
    </source>
</evidence>
<gene>
    <name evidence="8" type="ORF">GCM10009765_13780</name>
</gene>
<evidence type="ECO:0000256" key="5">
    <source>
        <dbReference type="ARBA" id="ARBA00023150"/>
    </source>
</evidence>
<evidence type="ECO:0000256" key="3">
    <source>
        <dbReference type="ARBA" id="ARBA00023004"/>
    </source>
</evidence>
<evidence type="ECO:0000256" key="1">
    <source>
        <dbReference type="ARBA" id="ARBA00022691"/>
    </source>
</evidence>
<evidence type="ECO:0000259" key="7">
    <source>
        <dbReference type="PROSITE" id="PS51918"/>
    </source>
</evidence>
<organism evidence="8 9">
    <name type="scientific">Fodinicola feengrottensis</name>
    <dbReference type="NCBI Taxonomy" id="435914"/>
    <lineage>
        <taxon>Bacteria</taxon>
        <taxon>Bacillati</taxon>
        <taxon>Actinomycetota</taxon>
        <taxon>Actinomycetes</taxon>
        <taxon>Mycobacteriales</taxon>
        <taxon>Fodinicola</taxon>
    </lineage>
</organism>
<reference evidence="8 9" key="1">
    <citation type="journal article" date="2019" name="Int. J. Syst. Evol. Microbiol.">
        <title>The Global Catalogue of Microorganisms (GCM) 10K type strain sequencing project: providing services to taxonomists for standard genome sequencing and annotation.</title>
        <authorList>
            <consortium name="The Broad Institute Genomics Platform"/>
            <consortium name="The Broad Institute Genome Sequencing Center for Infectious Disease"/>
            <person name="Wu L."/>
            <person name="Ma J."/>
        </authorList>
    </citation>
    <scope>NUCLEOTIDE SEQUENCE [LARGE SCALE GENOMIC DNA]</scope>
    <source>
        <strain evidence="8 9">JCM 14718</strain>
    </source>
</reference>
<evidence type="ECO:0000256" key="4">
    <source>
        <dbReference type="ARBA" id="ARBA00023014"/>
    </source>
</evidence>
<evidence type="ECO:0000313" key="9">
    <source>
        <dbReference type="Proteomes" id="UP001500618"/>
    </source>
</evidence>
<keyword evidence="2" id="KW-0479">Metal-binding</keyword>
<keyword evidence="4" id="KW-0411">Iron-sulfur</keyword>
<dbReference type="EMBL" id="BAAANY010000005">
    <property type="protein sequence ID" value="GAA1665473.1"/>
    <property type="molecule type" value="Genomic_DNA"/>
</dbReference>
<keyword evidence="1" id="KW-0949">S-adenosyl-L-methionine</keyword>
<dbReference type="Gene3D" id="3.20.20.70">
    <property type="entry name" value="Aldolase class I"/>
    <property type="match status" value="1"/>
</dbReference>
<dbReference type="SUPFAM" id="SSF102114">
    <property type="entry name" value="Radical SAM enzymes"/>
    <property type="match status" value="1"/>
</dbReference>
<dbReference type="PANTHER" id="PTHR22960">
    <property type="entry name" value="MOLYBDOPTERIN COFACTOR SYNTHESIS PROTEIN A"/>
    <property type="match status" value="1"/>
</dbReference>